<dbReference type="AlphaFoldDB" id="A0AAP0GD61"/>
<accession>A0AAP0GD61</accession>
<sequence>MSGGGSRRGLAKIEQVGREAYGWNRKLNRGALLPREREIVGCGKDSRQIMEENKSGCCGRSPSVISISQMLLREEPFAPKCRQQRRMLLEYKFV</sequence>
<evidence type="ECO:0000313" key="1">
    <source>
        <dbReference type="EMBL" id="KAK8952122.1"/>
    </source>
</evidence>
<comment type="caution">
    <text evidence="1">The sequence shown here is derived from an EMBL/GenBank/DDBJ whole genome shotgun (WGS) entry which is preliminary data.</text>
</comment>
<gene>
    <name evidence="1" type="ORF">KSP39_PZI003587</name>
</gene>
<evidence type="ECO:0000313" key="2">
    <source>
        <dbReference type="Proteomes" id="UP001418222"/>
    </source>
</evidence>
<keyword evidence="2" id="KW-1185">Reference proteome</keyword>
<protein>
    <submittedName>
        <fullName evidence="1">Uncharacterized protein</fullName>
    </submittedName>
</protein>
<organism evidence="1 2">
    <name type="scientific">Platanthera zijinensis</name>
    <dbReference type="NCBI Taxonomy" id="2320716"/>
    <lineage>
        <taxon>Eukaryota</taxon>
        <taxon>Viridiplantae</taxon>
        <taxon>Streptophyta</taxon>
        <taxon>Embryophyta</taxon>
        <taxon>Tracheophyta</taxon>
        <taxon>Spermatophyta</taxon>
        <taxon>Magnoliopsida</taxon>
        <taxon>Liliopsida</taxon>
        <taxon>Asparagales</taxon>
        <taxon>Orchidaceae</taxon>
        <taxon>Orchidoideae</taxon>
        <taxon>Orchideae</taxon>
        <taxon>Orchidinae</taxon>
        <taxon>Platanthera</taxon>
    </lineage>
</organism>
<name>A0AAP0GD61_9ASPA</name>
<proteinExistence type="predicted"/>
<dbReference type="Proteomes" id="UP001418222">
    <property type="component" value="Unassembled WGS sequence"/>
</dbReference>
<reference evidence="1 2" key="1">
    <citation type="journal article" date="2022" name="Nat. Plants">
        <title>Genomes of leafy and leafless Platanthera orchids illuminate the evolution of mycoheterotrophy.</title>
        <authorList>
            <person name="Li M.H."/>
            <person name="Liu K.W."/>
            <person name="Li Z."/>
            <person name="Lu H.C."/>
            <person name="Ye Q.L."/>
            <person name="Zhang D."/>
            <person name="Wang J.Y."/>
            <person name="Li Y.F."/>
            <person name="Zhong Z.M."/>
            <person name="Liu X."/>
            <person name="Yu X."/>
            <person name="Liu D.K."/>
            <person name="Tu X.D."/>
            <person name="Liu B."/>
            <person name="Hao Y."/>
            <person name="Liao X.Y."/>
            <person name="Jiang Y.T."/>
            <person name="Sun W.H."/>
            <person name="Chen J."/>
            <person name="Chen Y.Q."/>
            <person name="Ai Y."/>
            <person name="Zhai J.W."/>
            <person name="Wu S.S."/>
            <person name="Zhou Z."/>
            <person name="Hsiao Y.Y."/>
            <person name="Wu W.L."/>
            <person name="Chen Y.Y."/>
            <person name="Lin Y.F."/>
            <person name="Hsu J.L."/>
            <person name="Li C.Y."/>
            <person name="Wang Z.W."/>
            <person name="Zhao X."/>
            <person name="Zhong W.Y."/>
            <person name="Ma X.K."/>
            <person name="Ma L."/>
            <person name="Huang J."/>
            <person name="Chen G.Z."/>
            <person name="Huang M.Z."/>
            <person name="Huang L."/>
            <person name="Peng D.H."/>
            <person name="Luo Y.B."/>
            <person name="Zou S.Q."/>
            <person name="Chen S.P."/>
            <person name="Lan S."/>
            <person name="Tsai W.C."/>
            <person name="Van de Peer Y."/>
            <person name="Liu Z.J."/>
        </authorList>
    </citation>
    <scope>NUCLEOTIDE SEQUENCE [LARGE SCALE GENOMIC DNA]</scope>
    <source>
        <strain evidence="1">Lor287</strain>
    </source>
</reference>
<dbReference type="EMBL" id="JBBWWQ010000003">
    <property type="protein sequence ID" value="KAK8952122.1"/>
    <property type="molecule type" value="Genomic_DNA"/>
</dbReference>